<name>A0A562JIH5_9BACI</name>
<sequence length="117" mass="13195">MISGIGIDIAELERIRKIIARQERFSERILTSKEMAVYNNLPEKRRAEYLAGRFAAKEAFSKAVGTGIGEKLSFQDIEIEKDELGKPFISKPFKKGVHLSISHSREYAVAQVVIEEA</sequence>
<feature type="domain" description="4'-phosphopantetheinyl transferase" evidence="12">
    <location>
        <begin position="4"/>
        <end position="110"/>
    </location>
</feature>
<evidence type="ECO:0000256" key="10">
    <source>
        <dbReference type="ARBA" id="ARBA00023160"/>
    </source>
</evidence>
<keyword evidence="6 11" id="KW-0479">Metal-binding</keyword>
<dbReference type="InterPro" id="IPR008278">
    <property type="entry name" value="4-PPantetheinyl_Trfase_dom"/>
</dbReference>
<dbReference type="GeneID" id="65405052"/>
<evidence type="ECO:0000256" key="1">
    <source>
        <dbReference type="ARBA" id="ARBA00001946"/>
    </source>
</evidence>
<dbReference type="EC" id="2.7.8.7" evidence="11"/>
<dbReference type="GO" id="GO:0008897">
    <property type="term" value="F:holo-[acyl-carrier-protein] synthase activity"/>
    <property type="evidence" value="ECO:0007669"/>
    <property type="project" value="UniProtKB-UniRule"/>
</dbReference>
<dbReference type="EMBL" id="VLKI01000014">
    <property type="protein sequence ID" value="TWH82948.1"/>
    <property type="molecule type" value="Genomic_DNA"/>
</dbReference>
<dbReference type="Proteomes" id="UP000318667">
    <property type="component" value="Unassembled WGS sequence"/>
</dbReference>
<comment type="similarity">
    <text evidence="11">Belongs to the P-Pant transferase superfamily. AcpS family.</text>
</comment>
<keyword evidence="5 11" id="KW-0808">Transferase</keyword>
<evidence type="ECO:0000313" key="14">
    <source>
        <dbReference type="Proteomes" id="UP000318667"/>
    </source>
</evidence>
<evidence type="ECO:0000256" key="11">
    <source>
        <dbReference type="HAMAP-Rule" id="MF_00101"/>
    </source>
</evidence>
<dbReference type="GO" id="GO:0006633">
    <property type="term" value="P:fatty acid biosynthetic process"/>
    <property type="evidence" value="ECO:0007669"/>
    <property type="project" value="UniProtKB-UniRule"/>
</dbReference>
<evidence type="ECO:0000259" key="12">
    <source>
        <dbReference type="Pfam" id="PF01648"/>
    </source>
</evidence>
<evidence type="ECO:0000256" key="5">
    <source>
        <dbReference type="ARBA" id="ARBA00022679"/>
    </source>
</evidence>
<dbReference type="NCBIfam" id="TIGR00516">
    <property type="entry name" value="acpS"/>
    <property type="match status" value="1"/>
</dbReference>
<keyword evidence="7 11" id="KW-0276">Fatty acid metabolism</keyword>
<comment type="caution">
    <text evidence="13">The sequence shown here is derived from an EMBL/GenBank/DDBJ whole genome shotgun (WGS) entry which is preliminary data.</text>
</comment>
<evidence type="ECO:0000256" key="7">
    <source>
        <dbReference type="ARBA" id="ARBA00022832"/>
    </source>
</evidence>
<evidence type="ECO:0000256" key="2">
    <source>
        <dbReference type="ARBA" id="ARBA00010990"/>
    </source>
</evidence>
<keyword evidence="3 11" id="KW-0963">Cytoplasm</keyword>
<dbReference type="InterPro" id="IPR004568">
    <property type="entry name" value="Ppantetheine-prot_Trfase_dom"/>
</dbReference>
<dbReference type="Pfam" id="PF01648">
    <property type="entry name" value="ACPS"/>
    <property type="match status" value="1"/>
</dbReference>
<dbReference type="InterPro" id="IPR050559">
    <property type="entry name" value="P-Pant_transferase_sf"/>
</dbReference>
<dbReference type="GO" id="GO:0000287">
    <property type="term" value="F:magnesium ion binding"/>
    <property type="evidence" value="ECO:0007669"/>
    <property type="project" value="UniProtKB-UniRule"/>
</dbReference>
<comment type="catalytic activity">
    <reaction evidence="11">
        <text>apo-[ACP] + CoA = holo-[ACP] + adenosine 3',5'-bisphosphate + H(+)</text>
        <dbReference type="Rhea" id="RHEA:12068"/>
        <dbReference type="Rhea" id="RHEA-COMP:9685"/>
        <dbReference type="Rhea" id="RHEA-COMP:9690"/>
        <dbReference type="ChEBI" id="CHEBI:15378"/>
        <dbReference type="ChEBI" id="CHEBI:29999"/>
        <dbReference type="ChEBI" id="CHEBI:57287"/>
        <dbReference type="ChEBI" id="CHEBI:58343"/>
        <dbReference type="ChEBI" id="CHEBI:64479"/>
        <dbReference type="EC" id="2.7.8.7"/>
    </reaction>
</comment>
<evidence type="ECO:0000256" key="9">
    <source>
        <dbReference type="ARBA" id="ARBA00023098"/>
    </source>
</evidence>
<feature type="binding site" evidence="11">
    <location>
        <position position="58"/>
    </location>
    <ligand>
        <name>Mg(2+)</name>
        <dbReference type="ChEBI" id="CHEBI:18420"/>
    </ligand>
</feature>
<dbReference type="RefSeq" id="WP_144544117.1">
    <property type="nucleotide sequence ID" value="NZ_CBCSDC010000015.1"/>
</dbReference>
<dbReference type="InterPro" id="IPR037143">
    <property type="entry name" value="4-PPantetheinyl_Trfase_dom_sf"/>
</dbReference>
<protein>
    <recommendedName>
        <fullName evidence="11">Holo-[acyl-carrier-protein] synthase</fullName>
        <shortName evidence="11">Holo-ACP synthase</shortName>
        <ecNumber evidence="11">2.7.8.7</ecNumber>
    </recommendedName>
    <alternativeName>
        <fullName evidence="11">4'-phosphopantetheinyl transferase AcpS</fullName>
    </alternativeName>
</protein>
<accession>A0A562JIH5</accession>
<dbReference type="PANTHER" id="PTHR12215:SF10">
    <property type="entry name" value="L-AMINOADIPATE-SEMIALDEHYDE DEHYDROGENASE-PHOSPHOPANTETHEINYL TRANSFERASE"/>
    <property type="match status" value="1"/>
</dbReference>
<keyword evidence="14" id="KW-1185">Reference proteome</keyword>
<comment type="similarity">
    <text evidence="2">Belongs to the P-Pant transferase superfamily. Gsp/Sfp/HetI/AcpT family.</text>
</comment>
<keyword evidence="10 11" id="KW-0275">Fatty acid biosynthesis</keyword>
<dbReference type="Gene3D" id="3.90.470.20">
    <property type="entry name" value="4'-phosphopantetheinyl transferase domain"/>
    <property type="match status" value="1"/>
</dbReference>
<dbReference type="OrthoDB" id="517356at2"/>
<gene>
    <name evidence="11" type="primary">acpS</name>
    <name evidence="13" type="ORF">IQ19_03928</name>
</gene>
<evidence type="ECO:0000313" key="13">
    <source>
        <dbReference type="EMBL" id="TWH82948.1"/>
    </source>
</evidence>
<comment type="function">
    <text evidence="11">Transfers the 4'-phosphopantetheine moiety from coenzyme A to a Ser of acyl-carrier-protein.</text>
</comment>
<keyword evidence="9 11" id="KW-0443">Lipid metabolism</keyword>
<comment type="subcellular location">
    <subcellularLocation>
        <location evidence="11">Cytoplasm</location>
    </subcellularLocation>
</comment>
<dbReference type="GO" id="GO:0005829">
    <property type="term" value="C:cytosol"/>
    <property type="evidence" value="ECO:0007669"/>
    <property type="project" value="TreeGrafter"/>
</dbReference>
<evidence type="ECO:0000256" key="3">
    <source>
        <dbReference type="ARBA" id="ARBA00022490"/>
    </source>
</evidence>
<evidence type="ECO:0000256" key="4">
    <source>
        <dbReference type="ARBA" id="ARBA00022516"/>
    </source>
</evidence>
<keyword evidence="4 11" id="KW-0444">Lipid biosynthesis</keyword>
<organism evidence="13 14">
    <name type="scientific">Cytobacillus oceanisediminis</name>
    <dbReference type="NCBI Taxonomy" id="665099"/>
    <lineage>
        <taxon>Bacteria</taxon>
        <taxon>Bacillati</taxon>
        <taxon>Bacillota</taxon>
        <taxon>Bacilli</taxon>
        <taxon>Bacillales</taxon>
        <taxon>Bacillaceae</taxon>
        <taxon>Cytobacillus</taxon>
    </lineage>
</organism>
<keyword evidence="8 11" id="KW-0460">Magnesium</keyword>
<dbReference type="InterPro" id="IPR002582">
    <property type="entry name" value="ACPS"/>
</dbReference>
<evidence type="ECO:0000256" key="8">
    <source>
        <dbReference type="ARBA" id="ARBA00022842"/>
    </source>
</evidence>
<proteinExistence type="inferred from homology"/>
<dbReference type="AlphaFoldDB" id="A0A562JIH5"/>
<feature type="binding site" evidence="11">
    <location>
        <position position="8"/>
    </location>
    <ligand>
        <name>Mg(2+)</name>
        <dbReference type="ChEBI" id="CHEBI:18420"/>
    </ligand>
</feature>
<dbReference type="GO" id="GO:0019878">
    <property type="term" value="P:lysine biosynthetic process via aminoadipic acid"/>
    <property type="evidence" value="ECO:0007669"/>
    <property type="project" value="TreeGrafter"/>
</dbReference>
<dbReference type="PANTHER" id="PTHR12215">
    <property type="entry name" value="PHOSPHOPANTETHEINE TRANSFERASE"/>
    <property type="match status" value="1"/>
</dbReference>
<comment type="cofactor">
    <cofactor evidence="1 11">
        <name>Mg(2+)</name>
        <dbReference type="ChEBI" id="CHEBI:18420"/>
    </cofactor>
</comment>
<dbReference type="HAMAP" id="MF_00101">
    <property type="entry name" value="AcpS"/>
    <property type="match status" value="1"/>
</dbReference>
<reference evidence="13 14" key="1">
    <citation type="journal article" date="2015" name="Stand. Genomic Sci.">
        <title>Genomic Encyclopedia of Bacterial and Archaeal Type Strains, Phase III: the genomes of soil and plant-associated and newly described type strains.</title>
        <authorList>
            <person name="Whitman W.B."/>
            <person name="Woyke T."/>
            <person name="Klenk H.P."/>
            <person name="Zhou Y."/>
            <person name="Lilburn T.G."/>
            <person name="Beck B.J."/>
            <person name="De Vos P."/>
            <person name="Vandamme P."/>
            <person name="Eisen J.A."/>
            <person name="Garrity G."/>
            <person name="Hugenholtz P."/>
            <person name="Kyrpides N.C."/>
        </authorList>
    </citation>
    <scope>NUCLEOTIDE SEQUENCE [LARGE SCALE GENOMIC DNA]</scope>
    <source>
        <strain evidence="13 14">CGMCC 1.10115</strain>
    </source>
</reference>
<evidence type="ECO:0000256" key="6">
    <source>
        <dbReference type="ARBA" id="ARBA00022723"/>
    </source>
</evidence>
<dbReference type="NCBIfam" id="TIGR00556">
    <property type="entry name" value="pantethn_trn"/>
    <property type="match status" value="1"/>
</dbReference>
<dbReference type="SUPFAM" id="SSF56214">
    <property type="entry name" value="4'-phosphopantetheinyl transferase"/>
    <property type="match status" value="1"/>
</dbReference>